<evidence type="ECO:0000313" key="7">
    <source>
        <dbReference type="Proteomes" id="UP001465976"/>
    </source>
</evidence>
<keyword evidence="7" id="KW-1185">Reference proteome</keyword>
<reference evidence="6 7" key="1">
    <citation type="submission" date="2024-02" db="EMBL/GenBank/DDBJ databases">
        <title>A draft genome for the cacao thread blight pathogen Marasmius crinis-equi.</title>
        <authorList>
            <person name="Cohen S.P."/>
            <person name="Baruah I.K."/>
            <person name="Amoako-Attah I."/>
            <person name="Bukari Y."/>
            <person name="Meinhardt L.W."/>
            <person name="Bailey B.A."/>
        </authorList>
    </citation>
    <scope>NUCLEOTIDE SEQUENCE [LARGE SCALE GENOMIC DNA]</scope>
    <source>
        <strain evidence="6 7">GH-76</strain>
    </source>
</reference>
<name>A0ABR3F9F2_9AGAR</name>
<evidence type="ECO:0000256" key="4">
    <source>
        <dbReference type="PROSITE-ProRule" id="PRU00134"/>
    </source>
</evidence>
<accession>A0ABR3F9F2</accession>
<protein>
    <recommendedName>
        <fullName evidence="5">MYND-type domain-containing protein</fullName>
    </recommendedName>
</protein>
<dbReference type="Pfam" id="PF01753">
    <property type="entry name" value="zf-MYND"/>
    <property type="match status" value="1"/>
</dbReference>
<evidence type="ECO:0000256" key="1">
    <source>
        <dbReference type="ARBA" id="ARBA00022723"/>
    </source>
</evidence>
<keyword evidence="1" id="KW-0479">Metal-binding</keyword>
<dbReference type="Gene3D" id="6.10.140.2220">
    <property type="match status" value="1"/>
</dbReference>
<dbReference type="PROSITE" id="PS50865">
    <property type="entry name" value="ZF_MYND_2"/>
    <property type="match status" value="1"/>
</dbReference>
<feature type="domain" description="MYND-type" evidence="5">
    <location>
        <begin position="405"/>
        <end position="445"/>
    </location>
</feature>
<sequence>MNSREIIRYLNPTPPRTLNINDPDRKTLEALSALKRIAEGYETYQYFASSKRILLGYWDRAWPWIHSLSRAALDTQPSTIAGYSAIDDVLTITPYLLGAYSDEDEFSILALRQRMDAYPTLPAVAFELWLFSVLREHPSRHLHIYTAGKSSSCVLKGGNEDSPAKAHLHDVLSSPRWDIPAAFVKGIVQEASRHSIDCKSLHCHLSFLVDIANTHHLPRDGMPTFLEACFQRGALKVVPYAILRVASRKHYDPDRIGPEIIRDIVGDGLHFIIHYLDEEQEDDTGGVPSNIAFLEAIDSGLIYSLFRHRDLIARFHTGGDVSDLSRGYSRVLCQLTRRLWFRPFMIRAVRIIKKVAKKEIDVPSYLKDCGRLIEYWRELCTEVTLRSESGDGGYSDDLICCNLECPNQGKLKMDHKYKRCGACRVEIYCSIDCQSVAWNEHKRDCQTKRKSLQARGDPTSLDLAFLRKYSYQDFCTERGVQVQQAIVHRIIDNNHSLVLMNYCDPEHSVKPISVRQLRDLLWKDPENVPFTAKDLEEAFSGVAFFPWYGLKRRVAVFIRTPTDRIATSRAKALGVHWDEVAVAMAKQDGHWPAFSAQLRSMGVDVD</sequence>
<dbReference type="InterPro" id="IPR002893">
    <property type="entry name" value="Znf_MYND"/>
</dbReference>
<organism evidence="6 7">
    <name type="scientific">Marasmius crinis-equi</name>
    <dbReference type="NCBI Taxonomy" id="585013"/>
    <lineage>
        <taxon>Eukaryota</taxon>
        <taxon>Fungi</taxon>
        <taxon>Dikarya</taxon>
        <taxon>Basidiomycota</taxon>
        <taxon>Agaricomycotina</taxon>
        <taxon>Agaricomycetes</taxon>
        <taxon>Agaricomycetidae</taxon>
        <taxon>Agaricales</taxon>
        <taxon>Marasmiineae</taxon>
        <taxon>Marasmiaceae</taxon>
        <taxon>Marasmius</taxon>
    </lineage>
</organism>
<evidence type="ECO:0000256" key="2">
    <source>
        <dbReference type="ARBA" id="ARBA00022771"/>
    </source>
</evidence>
<evidence type="ECO:0000256" key="3">
    <source>
        <dbReference type="ARBA" id="ARBA00022833"/>
    </source>
</evidence>
<keyword evidence="2 4" id="KW-0863">Zinc-finger</keyword>
<proteinExistence type="predicted"/>
<comment type="caution">
    <text evidence="6">The sequence shown here is derived from an EMBL/GenBank/DDBJ whole genome shotgun (WGS) entry which is preliminary data.</text>
</comment>
<dbReference type="EMBL" id="JBAHYK010000731">
    <property type="protein sequence ID" value="KAL0571680.1"/>
    <property type="molecule type" value="Genomic_DNA"/>
</dbReference>
<evidence type="ECO:0000313" key="6">
    <source>
        <dbReference type="EMBL" id="KAL0571680.1"/>
    </source>
</evidence>
<evidence type="ECO:0000259" key="5">
    <source>
        <dbReference type="PROSITE" id="PS50865"/>
    </source>
</evidence>
<keyword evidence="3" id="KW-0862">Zinc</keyword>
<dbReference type="Proteomes" id="UP001465976">
    <property type="component" value="Unassembled WGS sequence"/>
</dbReference>
<dbReference type="SUPFAM" id="SSF144232">
    <property type="entry name" value="HIT/MYND zinc finger-like"/>
    <property type="match status" value="1"/>
</dbReference>
<gene>
    <name evidence="6" type="ORF">V5O48_010281</name>
</gene>